<keyword evidence="3" id="KW-1015">Disulfide bond</keyword>
<dbReference type="GO" id="GO:0016491">
    <property type="term" value="F:oxidoreductase activity"/>
    <property type="evidence" value="ECO:0007669"/>
    <property type="project" value="InterPro"/>
</dbReference>
<proteinExistence type="predicted"/>
<dbReference type="PANTHER" id="PTHR42852:SF6">
    <property type="entry name" value="THIOL:DISULFIDE INTERCHANGE PROTEIN DSBE"/>
    <property type="match status" value="1"/>
</dbReference>
<dbReference type="GO" id="GO:0017004">
    <property type="term" value="P:cytochrome complex assembly"/>
    <property type="evidence" value="ECO:0007669"/>
    <property type="project" value="UniProtKB-KW"/>
</dbReference>
<reference evidence="8" key="1">
    <citation type="submission" date="2016-10" db="EMBL/GenBank/DDBJ databases">
        <authorList>
            <person name="Varghese N."/>
            <person name="Submissions S."/>
        </authorList>
    </citation>
    <scope>NUCLEOTIDE SEQUENCE [LARGE SCALE GENOMIC DNA]</scope>
    <source>
        <strain evidence="8">DSM 19110</strain>
    </source>
</reference>
<organism evidence="7 8">
    <name type="scientific">Pedobacter steynii</name>
    <dbReference type="NCBI Taxonomy" id="430522"/>
    <lineage>
        <taxon>Bacteria</taxon>
        <taxon>Pseudomonadati</taxon>
        <taxon>Bacteroidota</taxon>
        <taxon>Sphingobacteriia</taxon>
        <taxon>Sphingobacteriales</taxon>
        <taxon>Sphingobacteriaceae</taxon>
        <taxon>Pedobacter</taxon>
    </lineage>
</organism>
<evidence type="ECO:0000256" key="1">
    <source>
        <dbReference type="ARBA" id="ARBA00004196"/>
    </source>
</evidence>
<name>A0A1H0J6C3_9SPHI</name>
<dbReference type="RefSeq" id="WP_083362119.1">
    <property type="nucleotide sequence ID" value="NZ_FNGY01000014.1"/>
</dbReference>
<gene>
    <name evidence="7" type="ORF">SAMN05421820_11496</name>
</gene>
<dbReference type="Gene3D" id="3.40.30.10">
    <property type="entry name" value="Glutaredoxin"/>
    <property type="match status" value="1"/>
</dbReference>
<feature type="chain" id="PRO_5010252596" evidence="5">
    <location>
        <begin position="21"/>
        <end position="475"/>
    </location>
</feature>
<keyword evidence="5" id="KW-0732">Signal</keyword>
<keyword evidence="8" id="KW-1185">Reference proteome</keyword>
<evidence type="ECO:0000313" key="8">
    <source>
        <dbReference type="Proteomes" id="UP000183200"/>
    </source>
</evidence>
<dbReference type="SUPFAM" id="SSF52833">
    <property type="entry name" value="Thioredoxin-like"/>
    <property type="match status" value="1"/>
</dbReference>
<evidence type="ECO:0000256" key="5">
    <source>
        <dbReference type="SAM" id="SignalP"/>
    </source>
</evidence>
<dbReference type="AlphaFoldDB" id="A0A1H0J6C3"/>
<dbReference type="EMBL" id="FNGY01000014">
    <property type="protein sequence ID" value="SDO39348.1"/>
    <property type="molecule type" value="Genomic_DNA"/>
</dbReference>
<feature type="domain" description="Thioredoxin" evidence="6">
    <location>
        <begin position="328"/>
        <end position="473"/>
    </location>
</feature>
<evidence type="ECO:0000256" key="4">
    <source>
        <dbReference type="ARBA" id="ARBA00023284"/>
    </source>
</evidence>
<feature type="signal peptide" evidence="5">
    <location>
        <begin position="1"/>
        <end position="20"/>
    </location>
</feature>
<protein>
    <submittedName>
        <fullName evidence="7">Peroxiredoxin</fullName>
    </submittedName>
</protein>
<evidence type="ECO:0000256" key="3">
    <source>
        <dbReference type="ARBA" id="ARBA00023157"/>
    </source>
</evidence>
<dbReference type="InterPro" id="IPR050553">
    <property type="entry name" value="Thioredoxin_ResA/DsbE_sf"/>
</dbReference>
<keyword evidence="4" id="KW-0676">Redox-active center</keyword>
<dbReference type="GO" id="GO:0030313">
    <property type="term" value="C:cell envelope"/>
    <property type="evidence" value="ECO:0007669"/>
    <property type="project" value="UniProtKB-SubCell"/>
</dbReference>
<accession>A0A1H0J6C3</accession>
<dbReference type="OrthoDB" id="1095575at2"/>
<dbReference type="InterPro" id="IPR013766">
    <property type="entry name" value="Thioredoxin_domain"/>
</dbReference>
<dbReference type="InterPro" id="IPR036249">
    <property type="entry name" value="Thioredoxin-like_sf"/>
</dbReference>
<keyword evidence="2" id="KW-0201">Cytochrome c-type biogenesis</keyword>
<dbReference type="PROSITE" id="PS51352">
    <property type="entry name" value="THIOREDOXIN_2"/>
    <property type="match status" value="1"/>
</dbReference>
<dbReference type="Pfam" id="PF08534">
    <property type="entry name" value="Redoxin"/>
    <property type="match status" value="1"/>
</dbReference>
<dbReference type="Proteomes" id="UP000183200">
    <property type="component" value="Unassembled WGS sequence"/>
</dbReference>
<dbReference type="PANTHER" id="PTHR42852">
    <property type="entry name" value="THIOL:DISULFIDE INTERCHANGE PROTEIN DSBE"/>
    <property type="match status" value="1"/>
</dbReference>
<sequence length="475" mass="53079">MIRKILFMLTLCLGASVAFRQKSEVIVTVKATAAKADSIWVSDPAKGKVFFVKPNKEGEFLLSFASDFPRTIKFGIDHPKKWSLSLFLEEGDQLSVATDFDQNTSFLGKGAENASVLEECTRAYVSAYNKKEQEIGKKILSPADAIDTYYGLGQISINTLEANKQKVSPAFYRDKSVSFLYQKLNMPVILPKFYAMSGKKLSECIPASYWNLEKEVKIDDELLSNSDYSGFMTSVFPVFLSFQERFKRGTLDSVISAEAETRLKLNLVEKMYTAKVKHVVIMGIIKSALNSSKKLTEVKPLVDEYSAKYATEAEAKDLQETYRKLDNLSAGKTPPPFTLKDLNGKDVTLKDFAGKVVYMDFWASWCSPCRYEMKNGSPKLHAKFKDNKDVVFLYVSLDSKVDAWKKAIKDDKIEGVHLLSQAKSGVDSAVGKAFNISGIPRYVIIGKDGKIFDNDAPRPSQDITQNKINEALAAK</sequence>
<dbReference type="InterPro" id="IPR013740">
    <property type="entry name" value="Redoxin"/>
</dbReference>
<evidence type="ECO:0000313" key="7">
    <source>
        <dbReference type="EMBL" id="SDO39348.1"/>
    </source>
</evidence>
<dbReference type="CDD" id="cd02966">
    <property type="entry name" value="TlpA_like_family"/>
    <property type="match status" value="1"/>
</dbReference>
<comment type="subcellular location">
    <subcellularLocation>
        <location evidence="1">Cell envelope</location>
    </subcellularLocation>
</comment>
<evidence type="ECO:0000259" key="6">
    <source>
        <dbReference type="PROSITE" id="PS51352"/>
    </source>
</evidence>
<evidence type="ECO:0000256" key="2">
    <source>
        <dbReference type="ARBA" id="ARBA00022748"/>
    </source>
</evidence>